<evidence type="ECO:0000256" key="4">
    <source>
        <dbReference type="ARBA" id="ARBA00023002"/>
    </source>
</evidence>
<proteinExistence type="inferred from homology"/>
<dbReference type="AlphaFoldDB" id="A0A9X0BTJ4"/>
<dbReference type="PANTHER" id="PTHR42813:SF2">
    <property type="entry name" value="DEHYDROGENASE, ZINC-CONTAINING, PUTATIVE (AFU_ORTHOLOGUE AFUA_2G02810)-RELATED"/>
    <property type="match status" value="1"/>
</dbReference>
<evidence type="ECO:0000256" key="3">
    <source>
        <dbReference type="ARBA" id="ARBA00022833"/>
    </source>
</evidence>
<evidence type="ECO:0000313" key="8">
    <source>
        <dbReference type="EMBL" id="KAJ5483174.1"/>
    </source>
</evidence>
<comment type="similarity">
    <text evidence="5">Belongs to the zinc-containing alcohol dehydrogenase family.</text>
</comment>
<dbReference type="PROSITE" id="PS00059">
    <property type="entry name" value="ADH_ZINC"/>
    <property type="match status" value="1"/>
</dbReference>
<evidence type="ECO:0000256" key="1">
    <source>
        <dbReference type="ARBA" id="ARBA00001947"/>
    </source>
</evidence>
<reference evidence="8" key="1">
    <citation type="submission" date="2022-12" db="EMBL/GenBank/DDBJ databases">
        <authorList>
            <person name="Petersen C."/>
        </authorList>
    </citation>
    <scope>NUCLEOTIDE SEQUENCE</scope>
    <source>
        <strain evidence="8">IBT 17660</strain>
    </source>
</reference>
<evidence type="ECO:0000259" key="6">
    <source>
        <dbReference type="Pfam" id="PF00107"/>
    </source>
</evidence>
<dbReference type="SUPFAM" id="SSF51735">
    <property type="entry name" value="NAD(P)-binding Rossmann-fold domains"/>
    <property type="match status" value="1"/>
</dbReference>
<dbReference type="Pfam" id="PF08240">
    <property type="entry name" value="ADH_N"/>
    <property type="match status" value="1"/>
</dbReference>
<evidence type="ECO:0000256" key="5">
    <source>
        <dbReference type="RuleBase" id="RU361277"/>
    </source>
</evidence>
<dbReference type="InterPro" id="IPR002328">
    <property type="entry name" value="ADH_Zn_CS"/>
</dbReference>
<name>A0A9X0BTJ4_9EURO</name>
<protein>
    <recommendedName>
        <fullName evidence="10">Enoyl reductase (ER) domain-containing protein</fullName>
    </recommendedName>
</protein>
<dbReference type="Pfam" id="PF00107">
    <property type="entry name" value="ADH_zinc_N"/>
    <property type="match status" value="1"/>
</dbReference>
<keyword evidence="2 5" id="KW-0479">Metal-binding</keyword>
<dbReference type="PANTHER" id="PTHR42813">
    <property type="entry name" value="ZINC-TYPE ALCOHOL DEHYDROGENASE-LIKE"/>
    <property type="match status" value="1"/>
</dbReference>
<keyword evidence="3 5" id="KW-0862">Zinc</keyword>
<evidence type="ECO:0008006" key="10">
    <source>
        <dbReference type="Google" id="ProtNLM"/>
    </source>
</evidence>
<dbReference type="InterPro" id="IPR013149">
    <property type="entry name" value="ADH-like_C"/>
</dbReference>
<dbReference type="GO" id="GO:0008270">
    <property type="term" value="F:zinc ion binding"/>
    <property type="evidence" value="ECO:0007669"/>
    <property type="project" value="InterPro"/>
</dbReference>
<dbReference type="GO" id="GO:0016491">
    <property type="term" value="F:oxidoreductase activity"/>
    <property type="evidence" value="ECO:0007669"/>
    <property type="project" value="UniProtKB-KW"/>
</dbReference>
<dbReference type="EMBL" id="JAPWDO010000002">
    <property type="protein sequence ID" value="KAJ5483174.1"/>
    <property type="molecule type" value="Genomic_DNA"/>
</dbReference>
<organism evidence="8 9">
    <name type="scientific">Penicillium desertorum</name>
    <dbReference type="NCBI Taxonomy" id="1303715"/>
    <lineage>
        <taxon>Eukaryota</taxon>
        <taxon>Fungi</taxon>
        <taxon>Dikarya</taxon>
        <taxon>Ascomycota</taxon>
        <taxon>Pezizomycotina</taxon>
        <taxon>Eurotiomycetes</taxon>
        <taxon>Eurotiomycetidae</taxon>
        <taxon>Eurotiales</taxon>
        <taxon>Aspergillaceae</taxon>
        <taxon>Penicillium</taxon>
    </lineage>
</organism>
<dbReference type="InterPro" id="IPR036291">
    <property type="entry name" value="NAD(P)-bd_dom_sf"/>
</dbReference>
<keyword evidence="4" id="KW-0560">Oxidoreductase</keyword>
<reference evidence="8" key="2">
    <citation type="journal article" date="2023" name="IMA Fungus">
        <title>Comparative genomic study of the Penicillium genus elucidates a diverse pangenome and 15 lateral gene transfer events.</title>
        <authorList>
            <person name="Petersen C."/>
            <person name="Sorensen T."/>
            <person name="Nielsen M.R."/>
            <person name="Sondergaard T.E."/>
            <person name="Sorensen J.L."/>
            <person name="Fitzpatrick D.A."/>
            <person name="Frisvad J.C."/>
            <person name="Nielsen K.L."/>
        </authorList>
    </citation>
    <scope>NUCLEOTIDE SEQUENCE</scope>
    <source>
        <strain evidence="8">IBT 17660</strain>
    </source>
</reference>
<keyword evidence="9" id="KW-1185">Reference proteome</keyword>
<evidence type="ECO:0000259" key="7">
    <source>
        <dbReference type="Pfam" id="PF08240"/>
    </source>
</evidence>
<dbReference type="Proteomes" id="UP001147760">
    <property type="component" value="Unassembled WGS sequence"/>
</dbReference>
<sequence>MRAVVFQGVGKISVEQRPRPQVQDQRDVILKVSVAALCGSDLHWYRGHQTLPTGFIPGHEFVGTVHELGSEVKGFSRGDVVVMKLTTSRQPFLRSVAIVSIAGGNRQADALVAFCLVREQYIHFTVPFELTEGATGNSAGTMSIDGGQAEYVRVPYATSTLVHAPSSIPENLLVLMADIFPTGYFCATRFLKQLSPDEAKSSVMAVVGCGPVGICAIATALTRCDTVFAIDMVPERLIEAERLGARPLLLTESPAEAVKAVTDGRGADIVLEVVGTLDAMRLCINLVRPFGSISSVGVQTEQIALEGPVLYGKNVTIAWGRCPVRGIFEDALECLGKVQAQVAFLCDRSMKFEQAAEAYQLFNDRKVHKLLLKP</sequence>
<dbReference type="InterPro" id="IPR013154">
    <property type="entry name" value="ADH-like_N"/>
</dbReference>
<dbReference type="SUPFAM" id="SSF50129">
    <property type="entry name" value="GroES-like"/>
    <property type="match status" value="1"/>
</dbReference>
<dbReference type="Gene3D" id="3.40.50.720">
    <property type="entry name" value="NAD(P)-binding Rossmann-like Domain"/>
    <property type="match status" value="1"/>
</dbReference>
<feature type="domain" description="Alcohol dehydrogenase-like C-terminal" evidence="6">
    <location>
        <begin position="211"/>
        <end position="318"/>
    </location>
</feature>
<comment type="cofactor">
    <cofactor evidence="1 5">
        <name>Zn(2+)</name>
        <dbReference type="ChEBI" id="CHEBI:29105"/>
    </cofactor>
</comment>
<dbReference type="Gene3D" id="3.90.180.10">
    <property type="entry name" value="Medium-chain alcohol dehydrogenases, catalytic domain"/>
    <property type="match status" value="1"/>
</dbReference>
<dbReference type="InterPro" id="IPR011032">
    <property type="entry name" value="GroES-like_sf"/>
</dbReference>
<feature type="domain" description="Alcohol dehydrogenase-like N-terminal" evidence="7">
    <location>
        <begin position="25"/>
        <end position="158"/>
    </location>
</feature>
<evidence type="ECO:0000313" key="9">
    <source>
        <dbReference type="Proteomes" id="UP001147760"/>
    </source>
</evidence>
<accession>A0A9X0BTJ4</accession>
<evidence type="ECO:0000256" key="2">
    <source>
        <dbReference type="ARBA" id="ARBA00022723"/>
    </source>
</evidence>
<dbReference type="OrthoDB" id="442947at2759"/>
<comment type="caution">
    <text evidence="8">The sequence shown here is derived from an EMBL/GenBank/DDBJ whole genome shotgun (WGS) entry which is preliminary data.</text>
</comment>
<gene>
    <name evidence="8" type="ORF">N7530_002420</name>
</gene>